<dbReference type="GO" id="GO:0016491">
    <property type="term" value="F:oxidoreductase activity"/>
    <property type="evidence" value="ECO:0007669"/>
    <property type="project" value="InterPro"/>
</dbReference>
<proteinExistence type="inferred from homology"/>
<sequence length="159" mass="18209">MSEKRTRSPWLPPRWFIRLAWKVHRGLYRLSRGRRGLWPPKGNRWGTLRLTTVGRRSGQERSVILAYVHDGPNLVTLAMNGWAAPEPAWWLNLQARPEASATLVDGQRHVRGRAAHGAERERLWARWQELDKGLDGFAARRPGQTAVVVLEPSPDQARN</sequence>
<reference evidence="3 4" key="1">
    <citation type="submission" date="2016-07" db="EMBL/GenBank/DDBJ databases">
        <title>Draft genome sequence of Prauserella muralis DSM 45305, isolated from a mould-covered wall in an indoor environment.</title>
        <authorList>
            <person name="Ruckert C."/>
            <person name="Albersmeier A."/>
            <person name="Jiang C.-L."/>
            <person name="Jiang Y."/>
            <person name="Kalinowski J."/>
            <person name="Schneider O."/>
            <person name="Winkler A."/>
            <person name="Zotchev S.B."/>
        </authorList>
    </citation>
    <scope>NUCLEOTIDE SEQUENCE [LARGE SCALE GENOMIC DNA]</scope>
    <source>
        <strain evidence="3 4">DSM 45305</strain>
    </source>
</reference>
<dbReference type="Proteomes" id="UP000249915">
    <property type="component" value="Unassembled WGS sequence"/>
</dbReference>
<dbReference type="EMBL" id="MASW01000002">
    <property type="protein sequence ID" value="PXY28101.1"/>
    <property type="molecule type" value="Genomic_DNA"/>
</dbReference>
<evidence type="ECO:0000313" key="4">
    <source>
        <dbReference type="Proteomes" id="UP000249915"/>
    </source>
</evidence>
<dbReference type="OrthoDB" id="8225825at2"/>
<dbReference type="NCBIfam" id="TIGR00026">
    <property type="entry name" value="hi_GC_TIGR00026"/>
    <property type="match status" value="1"/>
</dbReference>
<comment type="similarity">
    <text evidence="1">Belongs to the F420H(2)-dependent quinone reductase family.</text>
</comment>
<evidence type="ECO:0000313" key="3">
    <source>
        <dbReference type="EMBL" id="PXY28101.1"/>
    </source>
</evidence>
<keyword evidence="4" id="KW-1185">Reference proteome</keyword>
<gene>
    <name evidence="3" type="ORF">BAY60_17335</name>
</gene>
<comment type="catalytic activity">
    <reaction evidence="2">
        <text>oxidized coenzyme F420-(gamma-L-Glu)(n) + a quinol + H(+) = reduced coenzyme F420-(gamma-L-Glu)(n) + a quinone</text>
        <dbReference type="Rhea" id="RHEA:39663"/>
        <dbReference type="Rhea" id="RHEA-COMP:12939"/>
        <dbReference type="Rhea" id="RHEA-COMP:14378"/>
        <dbReference type="ChEBI" id="CHEBI:15378"/>
        <dbReference type="ChEBI" id="CHEBI:24646"/>
        <dbReference type="ChEBI" id="CHEBI:132124"/>
        <dbReference type="ChEBI" id="CHEBI:133980"/>
        <dbReference type="ChEBI" id="CHEBI:139511"/>
    </reaction>
</comment>
<dbReference type="InterPro" id="IPR012349">
    <property type="entry name" value="Split_barrel_FMN-bd"/>
</dbReference>
<dbReference type="GO" id="GO:0005886">
    <property type="term" value="C:plasma membrane"/>
    <property type="evidence" value="ECO:0007669"/>
    <property type="project" value="TreeGrafter"/>
</dbReference>
<evidence type="ECO:0000256" key="2">
    <source>
        <dbReference type="ARBA" id="ARBA00049106"/>
    </source>
</evidence>
<comment type="caution">
    <text evidence="3">The sequence shown here is derived from an EMBL/GenBank/DDBJ whole genome shotgun (WGS) entry which is preliminary data.</text>
</comment>
<dbReference type="GO" id="GO:0070967">
    <property type="term" value="F:coenzyme F420 binding"/>
    <property type="evidence" value="ECO:0007669"/>
    <property type="project" value="TreeGrafter"/>
</dbReference>
<name>A0A2V4B1F6_9PSEU</name>
<dbReference type="AlphaFoldDB" id="A0A2V4B1F6"/>
<dbReference type="Pfam" id="PF04075">
    <property type="entry name" value="F420H2_quin_red"/>
    <property type="match status" value="1"/>
</dbReference>
<dbReference type="InterPro" id="IPR004378">
    <property type="entry name" value="F420H2_quin_Rdtase"/>
</dbReference>
<evidence type="ECO:0000256" key="1">
    <source>
        <dbReference type="ARBA" id="ARBA00008710"/>
    </source>
</evidence>
<dbReference type="PANTHER" id="PTHR39428">
    <property type="entry name" value="F420H(2)-DEPENDENT QUINONE REDUCTASE RV1261C"/>
    <property type="match status" value="1"/>
</dbReference>
<dbReference type="RefSeq" id="WP_112282109.1">
    <property type="nucleotide sequence ID" value="NZ_MASW01000002.1"/>
</dbReference>
<accession>A0A2V4B1F6</accession>
<dbReference type="Gene3D" id="2.30.110.10">
    <property type="entry name" value="Electron Transport, Fmn-binding Protein, Chain A"/>
    <property type="match status" value="1"/>
</dbReference>
<organism evidence="3 4">
    <name type="scientific">Prauserella muralis</name>
    <dbReference type="NCBI Taxonomy" id="588067"/>
    <lineage>
        <taxon>Bacteria</taxon>
        <taxon>Bacillati</taxon>
        <taxon>Actinomycetota</taxon>
        <taxon>Actinomycetes</taxon>
        <taxon>Pseudonocardiales</taxon>
        <taxon>Pseudonocardiaceae</taxon>
        <taxon>Prauserella</taxon>
    </lineage>
</organism>
<protein>
    <submittedName>
        <fullName evidence="3">Uncharacterized protein</fullName>
    </submittedName>
</protein>
<dbReference type="PANTHER" id="PTHR39428:SF3">
    <property type="entry name" value="DEAZAFLAVIN-DEPENDENT NITROREDUCTASE"/>
    <property type="match status" value="1"/>
</dbReference>